<reference evidence="8 9" key="1">
    <citation type="journal article" date="2017" name="ISME J.">
        <title>Potential for microbial H2 and metal transformations associated with novel bacteria and archaea in deep terrestrial subsurface sediments.</title>
        <authorList>
            <person name="Hernsdorf A.W."/>
            <person name="Amano Y."/>
            <person name="Miyakawa K."/>
            <person name="Ise K."/>
            <person name="Suzuki Y."/>
            <person name="Anantharaman K."/>
            <person name="Probst A."/>
            <person name="Burstein D."/>
            <person name="Thomas B.C."/>
            <person name="Banfield J.F."/>
        </authorList>
    </citation>
    <scope>NUCLEOTIDE SEQUENCE [LARGE SCALE GENOMIC DNA]</scope>
    <source>
        <strain evidence="8">HGW-Actinobacteria-3</strain>
    </source>
</reference>
<dbReference type="InterPro" id="IPR043129">
    <property type="entry name" value="ATPase_NBD"/>
</dbReference>
<dbReference type="PANTHER" id="PTHR43435:SF4">
    <property type="entry name" value="FGGY CARBOHYDRATE KINASE DOMAIN-CONTAINING PROTEIN"/>
    <property type="match status" value="1"/>
</dbReference>
<dbReference type="InterPro" id="IPR005929">
    <property type="entry name" value="Ribulokinase"/>
</dbReference>
<evidence type="ECO:0000313" key="9">
    <source>
        <dbReference type="Proteomes" id="UP000233654"/>
    </source>
</evidence>
<evidence type="ECO:0000256" key="6">
    <source>
        <dbReference type="ARBA" id="ARBA00023277"/>
    </source>
</evidence>
<dbReference type="InterPro" id="IPR018483">
    <property type="entry name" value="Carb_kinase_FGGY_CS"/>
</dbReference>
<evidence type="ECO:0000259" key="7">
    <source>
        <dbReference type="Pfam" id="PF02782"/>
    </source>
</evidence>
<sequence length="555" mass="59962">MRLDEHVLGIDFGTDSVRSVVVNARTGEETAQSVFDYPRWGEGLYCVPRESCFRQHPLDYIEGMEATVREALALSPRGTAESITGISADTTGSTLVAIDQAGAPLALHPEFHDNPDAMFMLWKDHTAVEEAAEINDAARTWGGEDFTKYEGGVYSAEWFWSKILHTSRRDEKVRSAAYSWLEHCDWLPVLLTDNRNVMSFKRSRCAAGHKAMWHPSFGGLPPEEFLAGIDPLLAGTRDRLYSETFTSNVPAGVLSPAWAERLGLRRNTVVGVGAFDCHMGAVGAGISPYTLAKVIGTASCDMLVAPAEEMEGKLVKGICGQVDGSIIPGMLGMEAGQSAFGDVYAWFKQLLMWPLTGDEPDFAAPELAGLISKISDGIMDRLIAEAVERPVDPAGVLALDWLNGRRTPDADQTLKGAITGLSLGSDAVDVFKALVEATCFGARTISDRFASEGVPVREVIALGGVSRKASFVMQTLADVLDTRVSVAASEQTCALGAAMFAATASGVYSDVVEAQRAMACGFDMEFRPRPESVELYSRAYLEYLRLGGFVELAGR</sequence>
<name>A0A2N3G706_9ACTN</name>
<evidence type="ECO:0000256" key="3">
    <source>
        <dbReference type="ARBA" id="ARBA00022777"/>
    </source>
</evidence>
<dbReference type="Gene3D" id="3.30.420.40">
    <property type="match status" value="1"/>
</dbReference>
<keyword evidence="2" id="KW-0547">Nucleotide-binding</keyword>
<organism evidence="8 9">
    <name type="scientific">Candidatus Anoxymicrobium japonicum</name>
    <dbReference type="NCBI Taxonomy" id="2013648"/>
    <lineage>
        <taxon>Bacteria</taxon>
        <taxon>Bacillati</taxon>
        <taxon>Actinomycetota</taxon>
        <taxon>Candidatus Geothermincolia</taxon>
        <taxon>Candidatus Geothermincolales</taxon>
        <taxon>Candidatus Anoxymicrobiaceae</taxon>
        <taxon>Candidatus Anoxymicrobium</taxon>
    </lineage>
</organism>
<dbReference type="GO" id="GO:0019569">
    <property type="term" value="P:L-arabinose catabolic process to D-xylulose 5-phosphate"/>
    <property type="evidence" value="ECO:0007669"/>
    <property type="project" value="InterPro"/>
</dbReference>
<evidence type="ECO:0000256" key="4">
    <source>
        <dbReference type="ARBA" id="ARBA00022840"/>
    </source>
</evidence>
<evidence type="ECO:0000313" key="8">
    <source>
        <dbReference type="EMBL" id="PKQ28489.1"/>
    </source>
</evidence>
<dbReference type="InterPro" id="IPR000577">
    <property type="entry name" value="Carb_kinase_FGGY"/>
</dbReference>
<evidence type="ECO:0000256" key="2">
    <source>
        <dbReference type="ARBA" id="ARBA00022741"/>
    </source>
</evidence>
<dbReference type="GO" id="GO:0019150">
    <property type="term" value="F:D-ribulokinase activity"/>
    <property type="evidence" value="ECO:0007669"/>
    <property type="project" value="TreeGrafter"/>
</dbReference>
<accession>A0A2N3G706</accession>
<proteinExistence type="predicted"/>
<keyword evidence="6" id="KW-0119">Carbohydrate metabolism</keyword>
<gene>
    <name evidence="8" type="ORF">CVT63_02480</name>
</gene>
<keyword evidence="3 8" id="KW-0418">Kinase</keyword>
<keyword evidence="4" id="KW-0067">ATP-binding</keyword>
<dbReference type="SUPFAM" id="SSF53067">
    <property type="entry name" value="Actin-like ATPase domain"/>
    <property type="match status" value="2"/>
</dbReference>
<dbReference type="GO" id="GO:0005524">
    <property type="term" value="F:ATP binding"/>
    <property type="evidence" value="ECO:0007669"/>
    <property type="project" value="UniProtKB-KW"/>
</dbReference>
<dbReference type="NCBIfam" id="NF003154">
    <property type="entry name" value="PRK04123.1"/>
    <property type="match status" value="1"/>
</dbReference>
<dbReference type="GO" id="GO:0005737">
    <property type="term" value="C:cytoplasm"/>
    <property type="evidence" value="ECO:0007669"/>
    <property type="project" value="TreeGrafter"/>
</dbReference>
<dbReference type="AlphaFoldDB" id="A0A2N3G706"/>
<comment type="caution">
    <text evidence="8">The sequence shown here is derived from an EMBL/GenBank/DDBJ whole genome shotgun (WGS) entry which is preliminary data.</text>
</comment>
<evidence type="ECO:0000256" key="1">
    <source>
        <dbReference type="ARBA" id="ARBA00022679"/>
    </source>
</evidence>
<dbReference type="PIRSF" id="PIRSF000538">
    <property type="entry name" value="GlpK"/>
    <property type="match status" value="1"/>
</dbReference>
<evidence type="ECO:0000256" key="5">
    <source>
        <dbReference type="ARBA" id="ARBA00022935"/>
    </source>
</evidence>
<dbReference type="PROSITE" id="PS00445">
    <property type="entry name" value="FGGY_KINASES_2"/>
    <property type="match status" value="1"/>
</dbReference>
<feature type="domain" description="Carbohydrate kinase FGGY C-terminal" evidence="7">
    <location>
        <begin position="292"/>
        <end position="504"/>
    </location>
</feature>
<dbReference type="InterPro" id="IPR018485">
    <property type="entry name" value="FGGY_C"/>
</dbReference>
<keyword evidence="5" id="KW-0054">Arabinose catabolism</keyword>
<dbReference type="CDD" id="cd07781">
    <property type="entry name" value="ASKHA_NBD_FGGY_L-RBK"/>
    <property type="match status" value="1"/>
</dbReference>
<dbReference type="Proteomes" id="UP000233654">
    <property type="component" value="Unassembled WGS sequence"/>
</dbReference>
<dbReference type="EMBL" id="PHEX01000014">
    <property type="protein sequence ID" value="PKQ28489.1"/>
    <property type="molecule type" value="Genomic_DNA"/>
</dbReference>
<dbReference type="GO" id="GO:0008741">
    <property type="term" value="F:ribulokinase activity"/>
    <property type="evidence" value="ECO:0007669"/>
    <property type="project" value="InterPro"/>
</dbReference>
<dbReference type="Gene3D" id="1.20.58.2240">
    <property type="match status" value="1"/>
</dbReference>
<protein>
    <submittedName>
        <fullName evidence="8">Ribulokinase</fullName>
    </submittedName>
</protein>
<dbReference type="Pfam" id="PF02782">
    <property type="entry name" value="FGGY_C"/>
    <property type="match status" value="1"/>
</dbReference>
<dbReference type="PANTHER" id="PTHR43435">
    <property type="entry name" value="RIBULOKINASE"/>
    <property type="match status" value="1"/>
</dbReference>
<keyword evidence="1" id="KW-0808">Transferase</keyword>